<dbReference type="PANTHER" id="PTHR35871">
    <property type="entry name" value="EXPRESSED PROTEIN"/>
    <property type="match status" value="1"/>
</dbReference>
<dbReference type="Proteomes" id="UP000636479">
    <property type="component" value="Unassembled WGS sequence"/>
</dbReference>
<comment type="caution">
    <text evidence="1">The sequence shown here is derived from an EMBL/GenBank/DDBJ whole genome shotgun (WGS) entry which is preliminary data.</text>
</comment>
<proteinExistence type="predicted"/>
<dbReference type="OrthoDB" id="10039611at2759"/>
<organism evidence="1 2">
    <name type="scientific">Mycena indigotica</name>
    <dbReference type="NCBI Taxonomy" id="2126181"/>
    <lineage>
        <taxon>Eukaryota</taxon>
        <taxon>Fungi</taxon>
        <taxon>Dikarya</taxon>
        <taxon>Basidiomycota</taxon>
        <taxon>Agaricomycotina</taxon>
        <taxon>Agaricomycetes</taxon>
        <taxon>Agaricomycetidae</taxon>
        <taxon>Agaricales</taxon>
        <taxon>Marasmiineae</taxon>
        <taxon>Mycenaceae</taxon>
        <taxon>Mycena</taxon>
    </lineage>
</organism>
<sequence>MFDIYYSYGSYFTNINVREQAQTAVDIVNELWPQYEHIFVYDNATTHRKRPDDALSALKMPKAPSGSSARHPDANIVGKRKKRDVDGKLVYNSEGKVILEDVPMIGAKLPSGEPQDLYFPVGHAKAGKFKGMQIVLEERGIAAAKLPTQCPKFKCADTSDSAACCCRRILFNQPDFVNVKSMLKVECEARGIQVLFTPRFHCELNPIEMVSRRTLNGIEAIDGVPLLFMRRFVNRSHRFADGYFNKHLSGPEAAWAARKYHGHRTFPTEVLDLLLKAKL</sequence>
<keyword evidence="2" id="KW-1185">Reference proteome</keyword>
<gene>
    <name evidence="1" type="ORF">MIND_00872700</name>
</gene>
<name>A0A8H6SGM3_9AGAR</name>
<evidence type="ECO:0000313" key="2">
    <source>
        <dbReference type="Proteomes" id="UP000636479"/>
    </source>
</evidence>
<dbReference type="EMBL" id="JACAZF010000007">
    <property type="protein sequence ID" value="KAF7299240.1"/>
    <property type="molecule type" value="Genomic_DNA"/>
</dbReference>
<dbReference type="PANTHER" id="PTHR35871:SF1">
    <property type="entry name" value="CXC1-LIKE CYSTEINE CLUSTER ASSOCIATED WITH KDZ TRANSPOSASES DOMAIN-CONTAINING PROTEIN"/>
    <property type="match status" value="1"/>
</dbReference>
<dbReference type="RefSeq" id="XP_037218628.1">
    <property type="nucleotide sequence ID" value="XM_037365386.1"/>
</dbReference>
<dbReference type="AlphaFoldDB" id="A0A8H6SGM3"/>
<reference evidence="1" key="1">
    <citation type="submission" date="2020-05" db="EMBL/GenBank/DDBJ databases">
        <title>Mycena genomes resolve the evolution of fungal bioluminescence.</title>
        <authorList>
            <person name="Tsai I.J."/>
        </authorList>
    </citation>
    <scope>NUCLEOTIDE SEQUENCE</scope>
    <source>
        <strain evidence="1">171206Taipei</strain>
    </source>
</reference>
<evidence type="ECO:0000313" key="1">
    <source>
        <dbReference type="EMBL" id="KAF7299240.1"/>
    </source>
</evidence>
<dbReference type="GeneID" id="59347902"/>
<accession>A0A8H6SGM3</accession>
<protein>
    <submittedName>
        <fullName evidence="1">Uncharacterized protein</fullName>
    </submittedName>
</protein>